<dbReference type="NCBIfam" id="NF003589">
    <property type="entry name" value="PRK05254.1-2"/>
    <property type="match status" value="1"/>
</dbReference>
<dbReference type="NCBIfam" id="NF003592">
    <property type="entry name" value="PRK05254.1-5"/>
    <property type="match status" value="1"/>
</dbReference>
<keyword evidence="6 9" id="KW-0227">DNA damage</keyword>
<dbReference type="NCBIfam" id="TIGR00628">
    <property type="entry name" value="ung"/>
    <property type="match status" value="1"/>
</dbReference>
<dbReference type="PROSITE" id="PS00130">
    <property type="entry name" value="U_DNA_GLYCOSYLASE"/>
    <property type="match status" value="1"/>
</dbReference>
<dbReference type="NCBIfam" id="NF003591">
    <property type="entry name" value="PRK05254.1-4"/>
    <property type="match status" value="1"/>
</dbReference>
<protein>
    <recommendedName>
        <fullName evidence="5 9">Uracil-DNA glycosylase</fullName>
        <shortName evidence="9">UDG</shortName>
        <ecNumber evidence="4 9">3.2.2.27</ecNumber>
    </recommendedName>
</protein>
<dbReference type="SMART" id="SM00986">
    <property type="entry name" value="UDG"/>
    <property type="match status" value="1"/>
</dbReference>
<feature type="active site" description="Proton acceptor" evidence="9 10">
    <location>
        <position position="65"/>
    </location>
</feature>
<keyword evidence="13" id="KW-0326">Glycosidase</keyword>
<dbReference type="InterPro" id="IPR018085">
    <property type="entry name" value="Ura-DNA_Glyclase_AS"/>
</dbReference>
<comment type="function">
    <text evidence="2 9 11">Excises uracil residues from the DNA which can arise as a result of misincorporation of dUMP residues by DNA polymerase or due to deamination of cytosine.</text>
</comment>
<reference evidence="13" key="1">
    <citation type="submission" date="2022-07" db="EMBL/GenBank/DDBJ databases">
        <title>Gramela sediminis sp. nov., isolated from deep-sea sediment of the Indian Ocean.</title>
        <authorList>
            <person name="Shi H."/>
        </authorList>
    </citation>
    <scope>NUCLEOTIDE SEQUENCE</scope>
    <source>
        <strain evidence="13">GC03-9</strain>
    </source>
</reference>
<feature type="domain" description="Uracil-DNA glycosylase-like" evidence="12">
    <location>
        <begin position="49"/>
        <end position="211"/>
    </location>
</feature>
<dbReference type="InterPro" id="IPR002043">
    <property type="entry name" value="UDG_fam1"/>
</dbReference>
<comment type="subcellular location">
    <subcellularLocation>
        <location evidence="9">Cytoplasm</location>
    </subcellularLocation>
</comment>
<dbReference type="GO" id="GO:0097510">
    <property type="term" value="P:base-excision repair, AP site formation via deaminated base removal"/>
    <property type="evidence" value="ECO:0007669"/>
    <property type="project" value="TreeGrafter"/>
</dbReference>
<dbReference type="CDD" id="cd10027">
    <property type="entry name" value="UDG-F1-like"/>
    <property type="match status" value="1"/>
</dbReference>
<dbReference type="PANTHER" id="PTHR11264:SF0">
    <property type="entry name" value="URACIL-DNA GLYCOSYLASE"/>
    <property type="match status" value="1"/>
</dbReference>
<evidence type="ECO:0000256" key="4">
    <source>
        <dbReference type="ARBA" id="ARBA00012030"/>
    </source>
</evidence>
<evidence type="ECO:0000256" key="6">
    <source>
        <dbReference type="ARBA" id="ARBA00022763"/>
    </source>
</evidence>
<comment type="caution">
    <text evidence="13">The sequence shown here is derived from an EMBL/GenBank/DDBJ whole genome shotgun (WGS) entry which is preliminary data.</text>
</comment>
<keyword evidence="14" id="KW-1185">Reference proteome</keyword>
<evidence type="ECO:0000256" key="7">
    <source>
        <dbReference type="ARBA" id="ARBA00022801"/>
    </source>
</evidence>
<keyword evidence="9" id="KW-0963">Cytoplasm</keyword>
<dbReference type="AlphaFoldDB" id="A0A9X2KY38"/>
<dbReference type="HAMAP" id="MF_00148">
    <property type="entry name" value="UDG"/>
    <property type="match status" value="1"/>
</dbReference>
<evidence type="ECO:0000256" key="5">
    <source>
        <dbReference type="ARBA" id="ARBA00018429"/>
    </source>
</evidence>
<evidence type="ECO:0000256" key="1">
    <source>
        <dbReference type="ARBA" id="ARBA00001400"/>
    </source>
</evidence>
<dbReference type="Proteomes" id="UP001155280">
    <property type="component" value="Unassembled WGS sequence"/>
</dbReference>
<dbReference type="EMBL" id="JANCNS010000002">
    <property type="protein sequence ID" value="MCP9200433.1"/>
    <property type="molecule type" value="Genomic_DNA"/>
</dbReference>
<comment type="similarity">
    <text evidence="3 9 11">Belongs to the uracil-DNA glycosylase (UDG) superfamily. UNG family.</text>
</comment>
<dbReference type="InterPro" id="IPR036895">
    <property type="entry name" value="Uracil-DNA_glycosylase-like_sf"/>
</dbReference>
<evidence type="ECO:0000256" key="2">
    <source>
        <dbReference type="ARBA" id="ARBA00002631"/>
    </source>
</evidence>
<evidence type="ECO:0000259" key="12">
    <source>
        <dbReference type="SMART" id="SM00986"/>
    </source>
</evidence>
<dbReference type="SMART" id="SM00987">
    <property type="entry name" value="UreE_C"/>
    <property type="match status" value="1"/>
</dbReference>
<dbReference type="EC" id="3.2.2.27" evidence="4 9"/>
<dbReference type="PANTHER" id="PTHR11264">
    <property type="entry name" value="URACIL-DNA GLYCOSYLASE"/>
    <property type="match status" value="1"/>
</dbReference>
<evidence type="ECO:0000313" key="13">
    <source>
        <dbReference type="EMBL" id="MCP9200433.1"/>
    </source>
</evidence>
<comment type="catalytic activity">
    <reaction evidence="1 9 11">
        <text>Hydrolyzes single-stranded DNA or mismatched double-stranded DNA and polynucleotides, releasing free uracil.</text>
        <dbReference type="EC" id="3.2.2.27"/>
    </reaction>
</comment>
<dbReference type="GO" id="GO:0004844">
    <property type="term" value="F:uracil DNA N-glycosylase activity"/>
    <property type="evidence" value="ECO:0007669"/>
    <property type="project" value="UniProtKB-UniRule"/>
</dbReference>
<evidence type="ECO:0000256" key="3">
    <source>
        <dbReference type="ARBA" id="ARBA00008184"/>
    </source>
</evidence>
<gene>
    <name evidence="9 13" type="primary">ung</name>
    <name evidence="13" type="ORF">MKO06_10960</name>
</gene>
<keyword evidence="8 9" id="KW-0234">DNA repair</keyword>
<dbReference type="InterPro" id="IPR005122">
    <property type="entry name" value="Uracil-DNA_glycosylase-like"/>
</dbReference>
<name>A0A9X2KY38_9FLAO</name>
<evidence type="ECO:0000256" key="11">
    <source>
        <dbReference type="RuleBase" id="RU003780"/>
    </source>
</evidence>
<dbReference type="GO" id="GO:0005737">
    <property type="term" value="C:cytoplasm"/>
    <property type="evidence" value="ECO:0007669"/>
    <property type="project" value="UniProtKB-SubCell"/>
</dbReference>
<keyword evidence="7 9" id="KW-0378">Hydrolase</keyword>
<evidence type="ECO:0000256" key="8">
    <source>
        <dbReference type="ARBA" id="ARBA00023204"/>
    </source>
</evidence>
<dbReference type="SUPFAM" id="SSF52141">
    <property type="entry name" value="Uracil-DNA glycosylase-like"/>
    <property type="match status" value="1"/>
</dbReference>
<evidence type="ECO:0000313" key="14">
    <source>
        <dbReference type="Proteomes" id="UP001155280"/>
    </source>
</evidence>
<evidence type="ECO:0000256" key="10">
    <source>
        <dbReference type="PROSITE-ProRule" id="PRU10072"/>
    </source>
</evidence>
<dbReference type="NCBIfam" id="NF003588">
    <property type="entry name" value="PRK05254.1-1"/>
    <property type="match status" value="1"/>
</dbReference>
<dbReference type="FunFam" id="3.40.470.10:FF:000001">
    <property type="entry name" value="Uracil-DNA glycosylase"/>
    <property type="match status" value="1"/>
</dbReference>
<sequence>MNVRIHPSWKSELDTEFEKDYFKTLTHFVKNEYDKHTCFPPGPEIFAAFDHSNFQDTRVVILGQDPYHGPGQANGLCFSVRDGIQYPPSLINIFKEIEQDLNKPMPETGNLERWADQGVLLLNATLTVRAHEAGSHQKMGWEKFTDSVIKLISENKENVVFMLWGGYAKKKSKLIDSSKHLVLTSGHPSPLSANRGYWFGNGHFSKANEYLTQNGKAPINW</sequence>
<organism evidence="13 14">
    <name type="scientific">Christiangramia oceanisediminis</name>
    <dbReference type="NCBI Taxonomy" id="2920386"/>
    <lineage>
        <taxon>Bacteria</taxon>
        <taxon>Pseudomonadati</taxon>
        <taxon>Bacteroidota</taxon>
        <taxon>Flavobacteriia</taxon>
        <taxon>Flavobacteriales</taxon>
        <taxon>Flavobacteriaceae</taxon>
        <taxon>Christiangramia</taxon>
    </lineage>
</organism>
<accession>A0A9X2KY38</accession>
<proteinExistence type="inferred from homology"/>
<dbReference type="Gene3D" id="3.40.470.10">
    <property type="entry name" value="Uracil-DNA glycosylase-like domain"/>
    <property type="match status" value="1"/>
</dbReference>
<evidence type="ECO:0000256" key="9">
    <source>
        <dbReference type="HAMAP-Rule" id="MF_00148"/>
    </source>
</evidence>
<dbReference type="Pfam" id="PF03167">
    <property type="entry name" value="UDG"/>
    <property type="match status" value="1"/>
</dbReference>
<dbReference type="RefSeq" id="WP_241551220.1">
    <property type="nucleotide sequence ID" value="NZ_JANCNS010000002.1"/>
</dbReference>